<reference evidence="2" key="1">
    <citation type="submission" date="2006-10" db="EMBL/GenBank/DDBJ databases">
        <authorList>
            <person name="Amadeo P."/>
            <person name="Zhao Q."/>
            <person name="Wortman J."/>
            <person name="Fraser-Liggett C."/>
            <person name="Carlton J."/>
        </authorList>
    </citation>
    <scope>NUCLEOTIDE SEQUENCE</scope>
    <source>
        <strain evidence="2">G3</strain>
    </source>
</reference>
<dbReference type="GO" id="GO:0005930">
    <property type="term" value="C:axoneme"/>
    <property type="evidence" value="ECO:0000318"/>
    <property type="project" value="GO_Central"/>
</dbReference>
<dbReference type="InParanoid" id="A2DGB4"/>
<dbReference type="SMR" id="A2DGB4"/>
<dbReference type="RefSeq" id="XP_001581496.1">
    <property type="nucleotide sequence ID" value="XM_001581446.1"/>
</dbReference>
<dbReference type="GO" id="GO:0060271">
    <property type="term" value="P:cilium assembly"/>
    <property type="evidence" value="ECO:0000318"/>
    <property type="project" value="GO_Central"/>
</dbReference>
<sequence length="685" mass="75371">MEISLSYYPILHTSPINRNGLCVFKLAGHVTQKFAFIGSDGVLKYYRFDKNILSQRYESNILSNSNECVIASDDNVIVSQMKGISRYNRKGAHVKTYKIPFDNHITSMIEQGSYIHVASGTMSYTVGVQESAIAYDSPIIGFAVVNNVPYAGIASGNVYSFVPGQSQLVQTLPGSLTMISSVHHTKTDSYLAVGCSDKKLRFYNKLDKEVSSVELQSPATAMSEFDIDKDGYPELFVAMENGNVCLISLALIESPRVLSSISIGFSATNIEAGYIYSANLVSAVVTSQSGHIGIVSAEPRRDRSLLTSIAPKVTEQELDQLRREISALENISKNSSYQRSIVPVQTKMELRGDIYSQSFVMIVESEKPISRVSIGANLPITVKSRNDCQTTIFTAKRKAPNSSAVIVPVDPNATRITFDISYETGQGGELQAFVNYAGSATVFSKEYQLRPFGLLKKLPTNPLETIKDDSLAVVDLVAADGASSVFHSIVANCFPIPLEEDVTASFSMGVVGAPLSVTLNGDKLTARSLFLPLVIQIRSYILGAMNSQKQSVTFETHLGPNCVNEFFNYIEKRFFEVNKAASDHMKLTALKEVRNSTMASTSIQANEETARLMAESQEIEKKYEECSAEYFSYIDVIHQFYIEMWKIENINSANCIEELDAVTKEAIDGNSLTSLINFMKASPPK</sequence>
<dbReference type="GO" id="GO:0008104">
    <property type="term" value="P:intracellular protein localization"/>
    <property type="evidence" value="ECO:0000318"/>
    <property type="project" value="GO_Central"/>
</dbReference>
<proteinExistence type="predicted"/>
<dbReference type="InterPro" id="IPR056335">
    <property type="entry name" value="BBS7_hairpin"/>
</dbReference>
<dbReference type="KEGG" id="tva:5466053"/>
<dbReference type="VEuPathDB" id="TrichDB:TVAGG3_0966990"/>
<evidence type="ECO:0000313" key="2">
    <source>
        <dbReference type="EMBL" id="EAY20510.1"/>
    </source>
</evidence>
<dbReference type="SUPFAM" id="SSF50978">
    <property type="entry name" value="WD40 repeat-like"/>
    <property type="match status" value="1"/>
</dbReference>
<dbReference type="InterPro" id="IPR015943">
    <property type="entry name" value="WD40/YVTN_repeat-like_dom_sf"/>
</dbReference>
<dbReference type="PANTHER" id="PTHR16074">
    <property type="entry name" value="BARDET-BIEDL SYNDROME 7 PROTEIN"/>
    <property type="match status" value="1"/>
</dbReference>
<dbReference type="STRING" id="5722.A2DGB4"/>
<dbReference type="GO" id="GO:0036064">
    <property type="term" value="C:ciliary basal body"/>
    <property type="evidence" value="ECO:0000318"/>
    <property type="project" value="GO_Central"/>
</dbReference>
<dbReference type="EMBL" id="DS113197">
    <property type="protein sequence ID" value="EAY20510.1"/>
    <property type="molecule type" value="Genomic_DNA"/>
</dbReference>
<name>A2DGB4_TRIV3</name>
<evidence type="ECO:0000259" key="1">
    <source>
        <dbReference type="Pfam" id="PF23349"/>
    </source>
</evidence>
<dbReference type="GO" id="GO:0034464">
    <property type="term" value="C:BBSome"/>
    <property type="evidence" value="ECO:0000318"/>
    <property type="project" value="GO_Central"/>
</dbReference>
<dbReference type="Proteomes" id="UP000001542">
    <property type="component" value="Unassembled WGS sequence"/>
</dbReference>
<gene>
    <name evidence="2" type="ORF">TVAG_238820</name>
</gene>
<evidence type="ECO:0000313" key="3">
    <source>
        <dbReference type="Proteomes" id="UP000001542"/>
    </source>
</evidence>
<dbReference type="PANTHER" id="PTHR16074:SF4">
    <property type="entry name" value="BARDET-BIEDL SYNDROME 7 PROTEIN"/>
    <property type="match status" value="1"/>
</dbReference>
<dbReference type="Gene3D" id="2.130.10.10">
    <property type="entry name" value="YVTN repeat-like/Quinoprotein amine dehydrogenase"/>
    <property type="match status" value="1"/>
</dbReference>
<dbReference type="InterPro" id="IPR036322">
    <property type="entry name" value="WD40_repeat_dom_sf"/>
</dbReference>
<dbReference type="OrthoDB" id="414590at2759"/>
<reference evidence="2" key="2">
    <citation type="journal article" date="2007" name="Science">
        <title>Draft genome sequence of the sexually transmitted pathogen Trichomonas vaginalis.</title>
        <authorList>
            <person name="Carlton J.M."/>
            <person name="Hirt R.P."/>
            <person name="Silva J.C."/>
            <person name="Delcher A.L."/>
            <person name="Schatz M."/>
            <person name="Zhao Q."/>
            <person name="Wortman J.R."/>
            <person name="Bidwell S.L."/>
            <person name="Alsmark U.C.M."/>
            <person name="Besteiro S."/>
            <person name="Sicheritz-Ponten T."/>
            <person name="Noel C.J."/>
            <person name="Dacks J.B."/>
            <person name="Foster P.G."/>
            <person name="Simillion C."/>
            <person name="Van de Peer Y."/>
            <person name="Miranda-Saavedra D."/>
            <person name="Barton G.J."/>
            <person name="Westrop G.D."/>
            <person name="Mueller S."/>
            <person name="Dessi D."/>
            <person name="Fiori P.L."/>
            <person name="Ren Q."/>
            <person name="Paulsen I."/>
            <person name="Zhang H."/>
            <person name="Bastida-Corcuera F.D."/>
            <person name="Simoes-Barbosa A."/>
            <person name="Brown M.T."/>
            <person name="Hayes R.D."/>
            <person name="Mukherjee M."/>
            <person name="Okumura C.Y."/>
            <person name="Schneider R."/>
            <person name="Smith A.J."/>
            <person name="Vanacova S."/>
            <person name="Villalvazo M."/>
            <person name="Haas B.J."/>
            <person name="Pertea M."/>
            <person name="Feldblyum T.V."/>
            <person name="Utterback T.R."/>
            <person name="Shu C.L."/>
            <person name="Osoegawa K."/>
            <person name="de Jong P.J."/>
            <person name="Hrdy I."/>
            <person name="Horvathova L."/>
            <person name="Zubacova Z."/>
            <person name="Dolezal P."/>
            <person name="Malik S.B."/>
            <person name="Logsdon J.M. Jr."/>
            <person name="Henze K."/>
            <person name="Gupta A."/>
            <person name="Wang C.C."/>
            <person name="Dunne R.L."/>
            <person name="Upcroft J.A."/>
            <person name="Upcroft P."/>
            <person name="White O."/>
            <person name="Salzberg S.L."/>
            <person name="Tang P."/>
            <person name="Chiu C.-H."/>
            <person name="Lee Y.-S."/>
            <person name="Embley T.M."/>
            <person name="Coombs G.H."/>
            <person name="Mottram J.C."/>
            <person name="Tachezy J."/>
            <person name="Fraser-Liggett C.M."/>
            <person name="Johnson P.J."/>
        </authorList>
    </citation>
    <scope>NUCLEOTIDE SEQUENCE [LARGE SCALE GENOMIC DNA]</scope>
    <source>
        <strain evidence="2">G3</strain>
    </source>
</reference>
<keyword evidence="3" id="KW-1185">Reference proteome</keyword>
<dbReference type="GO" id="GO:0016020">
    <property type="term" value="C:membrane"/>
    <property type="evidence" value="ECO:0000318"/>
    <property type="project" value="GO_Central"/>
</dbReference>
<dbReference type="Pfam" id="PF23349">
    <property type="entry name" value="BBS7_hp"/>
    <property type="match status" value="1"/>
</dbReference>
<dbReference type="VEuPathDB" id="TrichDB:TVAG_238820"/>
<protein>
    <recommendedName>
        <fullName evidence="1">BBS7 helical hairpin domain-containing protein</fullName>
    </recommendedName>
</protein>
<organism evidence="2 3">
    <name type="scientific">Trichomonas vaginalis (strain ATCC PRA-98 / G3)</name>
    <dbReference type="NCBI Taxonomy" id="412133"/>
    <lineage>
        <taxon>Eukaryota</taxon>
        <taxon>Metamonada</taxon>
        <taxon>Parabasalia</taxon>
        <taxon>Trichomonadida</taxon>
        <taxon>Trichomonadidae</taxon>
        <taxon>Trichomonas</taxon>
    </lineage>
</organism>
<accession>A2DGB4</accession>
<dbReference type="AlphaFoldDB" id="A2DGB4"/>
<feature type="domain" description="BBS7 helical hairpin" evidence="1">
    <location>
        <begin position="561"/>
        <end position="678"/>
    </location>
</feature>